<dbReference type="OMA" id="SDYTHGW"/>
<comment type="subcellular location">
    <subcellularLocation>
        <location evidence="1">Membrane</location>
        <topology evidence="1">Single-pass membrane protein</topology>
    </subcellularLocation>
</comment>
<reference evidence="11" key="1">
    <citation type="submission" date="2025-08" db="UniProtKB">
        <authorList>
            <consortium name="Ensembl"/>
        </authorList>
    </citation>
    <scope>IDENTIFICATION</scope>
</reference>
<name>A0A673WAU2_SALTR</name>
<dbReference type="GO" id="GO:0016020">
    <property type="term" value="C:membrane"/>
    <property type="evidence" value="ECO:0007669"/>
    <property type="project" value="UniProtKB-SubCell"/>
</dbReference>
<keyword evidence="8 9" id="KW-0472">Membrane</keyword>
<evidence type="ECO:0000256" key="4">
    <source>
        <dbReference type="ARBA" id="ARBA00022692"/>
    </source>
</evidence>
<keyword evidence="4 9" id="KW-0812">Transmembrane</keyword>
<evidence type="ECO:0000256" key="3">
    <source>
        <dbReference type="ARBA" id="ARBA00022546"/>
    </source>
</evidence>
<evidence type="ECO:0000256" key="1">
    <source>
        <dbReference type="ARBA" id="ARBA00004167"/>
    </source>
</evidence>
<reference evidence="11" key="2">
    <citation type="submission" date="2025-09" db="UniProtKB">
        <authorList>
            <consortium name="Ensembl"/>
        </authorList>
    </citation>
    <scope>IDENTIFICATION</scope>
</reference>
<proteinExistence type="inferred from homology"/>
<evidence type="ECO:0000313" key="12">
    <source>
        <dbReference type="Proteomes" id="UP000472277"/>
    </source>
</evidence>
<dbReference type="GeneTree" id="ENSGT00940000163305"/>
<dbReference type="CDD" id="cd22828">
    <property type="entry name" value="Gal_Rha_Lectin_EVA1_EVA1C_rpt1"/>
    <property type="match status" value="1"/>
</dbReference>
<protein>
    <submittedName>
        <fullName evidence="11">Si:ch73-335m24.2</fullName>
    </submittedName>
</protein>
<dbReference type="Ensembl" id="ENSSTUT00000006518.1">
    <property type="protein sequence ID" value="ENSSTUP00000006138.1"/>
    <property type="gene ID" value="ENSSTUG00000002983.1"/>
</dbReference>
<dbReference type="Proteomes" id="UP000472277">
    <property type="component" value="Chromosome 13"/>
</dbReference>
<dbReference type="PROSITE" id="PS50228">
    <property type="entry name" value="SUEL_LECTIN"/>
    <property type="match status" value="2"/>
</dbReference>
<evidence type="ECO:0000256" key="9">
    <source>
        <dbReference type="SAM" id="Phobius"/>
    </source>
</evidence>
<dbReference type="InterPro" id="IPR000922">
    <property type="entry name" value="Lectin_gal-bd_dom"/>
</dbReference>
<keyword evidence="6" id="KW-0677">Repeat</keyword>
<evidence type="ECO:0000256" key="2">
    <source>
        <dbReference type="ARBA" id="ARBA00006023"/>
    </source>
</evidence>
<dbReference type="InParanoid" id="A0A673WAU2"/>
<evidence type="ECO:0000256" key="7">
    <source>
        <dbReference type="ARBA" id="ARBA00022989"/>
    </source>
</evidence>
<keyword evidence="7 9" id="KW-1133">Transmembrane helix</keyword>
<evidence type="ECO:0000256" key="6">
    <source>
        <dbReference type="ARBA" id="ARBA00022737"/>
    </source>
</evidence>
<keyword evidence="5" id="KW-0430">Lectin</keyword>
<feature type="domain" description="SUEL-type lectin" evidence="10">
    <location>
        <begin position="40"/>
        <end position="134"/>
    </location>
</feature>
<evidence type="ECO:0000259" key="10">
    <source>
        <dbReference type="PROSITE" id="PS50228"/>
    </source>
</evidence>
<dbReference type="Gene3D" id="2.60.120.740">
    <property type="match status" value="2"/>
</dbReference>
<evidence type="ECO:0000256" key="5">
    <source>
        <dbReference type="ARBA" id="ARBA00022734"/>
    </source>
</evidence>
<dbReference type="InterPro" id="IPR039500">
    <property type="entry name" value="EVA1_dom"/>
</dbReference>
<dbReference type="Pfam" id="PF02140">
    <property type="entry name" value="SUEL_Lectin"/>
    <property type="match status" value="2"/>
</dbReference>
<comment type="similarity">
    <text evidence="2">Belongs to the EVA1 family.</text>
</comment>
<evidence type="ECO:0000313" key="11">
    <source>
        <dbReference type="Ensembl" id="ENSSTUP00000006138.1"/>
    </source>
</evidence>
<evidence type="ECO:0000256" key="8">
    <source>
        <dbReference type="ARBA" id="ARBA00023136"/>
    </source>
</evidence>
<dbReference type="GO" id="GO:0030246">
    <property type="term" value="F:carbohydrate binding"/>
    <property type="evidence" value="ECO:0007669"/>
    <property type="project" value="UniProtKB-KW"/>
</dbReference>
<dbReference type="PANTHER" id="PTHR46780">
    <property type="entry name" value="PROTEIN EVA-1"/>
    <property type="match status" value="1"/>
</dbReference>
<dbReference type="Pfam" id="PF14851">
    <property type="entry name" value="FAM176"/>
    <property type="match status" value="1"/>
</dbReference>
<feature type="domain" description="SUEL-type lectin" evidence="10">
    <location>
        <begin position="141"/>
        <end position="233"/>
    </location>
</feature>
<dbReference type="InterPro" id="IPR043159">
    <property type="entry name" value="Lectin_gal-bd_sf"/>
</dbReference>
<sequence length="425" mass="47450">ALLRLLHHTVCVGLSLISMHTICYFSVYLHTILRNHTAHACDGDTLSIKCPSRTSVSVMSAFYGRRVPSKNLCPPANTNMTEDNTGYVVVLSLQKVVSECQDRRSCHIPVISPVFGQDPCPLTSKYLIVSYKCQHHRTRLVCENERLRLVCKNNTVLAIYSATFGHLLHGSPNCPQETAPQPDMECLSPSSLRKVSRRCHGRANCSVLADTQNFGDPCFPGTRKHLRVSFTCGISATSCAIRSVDNMICSRWAEGTVSPFSSAGGWYTGPGIIRPQNVLYTNSLEIFDKILGLPERVALYFVSGICAGLVFLLCLFGLRSTVVRDIKNLATELGDELKASRRPRREVMEDQYDDDTSDASSFRRLTQSYRAADIFSPATMTVEMVEREGEEKEMPNSTCFWLVGFNKRNNFLPRSFGKSSNQMFL</sequence>
<accession>A0A673WAU2</accession>
<dbReference type="FunFam" id="2.60.120.740:FF:000003">
    <property type="entry name" value="Protein eva-1 homolog C"/>
    <property type="match status" value="1"/>
</dbReference>
<dbReference type="AlphaFoldDB" id="A0A673WAU2"/>
<dbReference type="CDD" id="cd22829">
    <property type="entry name" value="Gal_Rha_Lectin_EVA1_EVA1C_rpt2"/>
    <property type="match status" value="1"/>
</dbReference>
<organism evidence="11 12">
    <name type="scientific">Salmo trutta</name>
    <name type="common">Brown trout</name>
    <dbReference type="NCBI Taxonomy" id="8032"/>
    <lineage>
        <taxon>Eukaryota</taxon>
        <taxon>Metazoa</taxon>
        <taxon>Chordata</taxon>
        <taxon>Craniata</taxon>
        <taxon>Vertebrata</taxon>
        <taxon>Euteleostomi</taxon>
        <taxon>Actinopterygii</taxon>
        <taxon>Neopterygii</taxon>
        <taxon>Teleostei</taxon>
        <taxon>Protacanthopterygii</taxon>
        <taxon>Salmoniformes</taxon>
        <taxon>Salmonidae</taxon>
        <taxon>Salmoninae</taxon>
        <taxon>Salmo</taxon>
    </lineage>
</organism>
<keyword evidence="12" id="KW-1185">Reference proteome</keyword>
<keyword evidence="3" id="KW-0348">Hemagglutinin</keyword>
<feature type="transmembrane region" description="Helical" evidence="9">
    <location>
        <begin position="297"/>
        <end position="318"/>
    </location>
</feature>